<dbReference type="Proteomes" id="UP001164761">
    <property type="component" value="Chromosome"/>
</dbReference>
<dbReference type="InterPro" id="IPR036390">
    <property type="entry name" value="WH_DNA-bd_sf"/>
</dbReference>
<dbReference type="PANTHER" id="PTHR33164:SF57">
    <property type="entry name" value="MARR-FAMILY TRANSCRIPTIONAL REGULATOR"/>
    <property type="match status" value="1"/>
</dbReference>
<accession>A0ABY6ZKR1</accession>
<dbReference type="PRINTS" id="PR00598">
    <property type="entry name" value="HTHMARR"/>
</dbReference>
<dbReference type="PANTHER" id="PTHR33164">
    <property type="entry name" value="TRANSCRIPTIONAL REGULATOR, MARR FAMILY"/>
    <property type="match status" value="1"/>
</dbReference>
<dbReference type="PROSITE" id="PS50995">
    <property type="entry name" value="HTH_MARR_2"/>
    <property type="match status" value="1"/>
</dbReference>
<proteinExistence type="predicted"/>
<dbReference type="SMART" id="SM00347">
    <property type="entry name" value="HTH_MARR"/>
    <property type="match status" value="1"/>
</dbReference>
<keyword evidence="4" id="KW-1185">Reference proteome</keyword>
<evidence type="ECO:0000313" key="4">
    <source>
        <dbReference type="Proteomes" id="UP001164761"/>
    </source>
</evidence>
<dbReference type="InterPro" id="IPR039422">
    <property type="entry name" value="MarR/SlyA-like"/>
</dbReference>
<keyword evidence="1" id="KW-0238">DNA-binding</keyword>
<dbReference type="SUPFAM" id="SSF46785">
    <property type="entry name" value="Winged helix' DNA-binding domain"/>
    <property type="match status" value="1"/>
</dbReference>
<gene>
    <name evidence="3" type="ORF">NZD89_04495</name>
</gene>
<name>A0ABY6ZKR1_9BACL</name>
<dbReference type="InterPro" id="IPR036388">
    <property type="entry name" value="WH-like_DNA-bd_sf"/>
</dbReference>
<organism evidence="3 4">
    <name type="scientific">Alicyclobacillus fastidiosus</name>
    <dbReference type="NCBI Taxonomy" id="392011"/>
    <lineage>
        <taxon>Bacteria</taxon>
        <taxon>Bacillati</taxon>
        <taxon>Bacillota</taxon>
        <taxon>Bacilli</taxon>
        <taxon>Bacillales</taxon>
        <taxon>Alicyclobacillaceae</taxon>
        <taxon>Alicyclobacillus</taxon>
    </lineage>
</organism>
<evidence type="ECO:0000256" key="1">
    <source>
        <dbReference type="ARBA" id="ARBA00023125"/>
    </source>
</evidence>
<protein>
    <submittedName>
        <fullName evidence="3">MarR family transcriptional regulator</fullName>
    </submittedName>
</protein>
<reference evidence="3" key="1">
    <citation type="submission" date="2022-08" db="EMBL/GenBank/DDBJ databases">
        <title>Alicyclobacillus fastidiosus DSM 17978, complete genome.</title>
        <authorList>
            <person name="Wang Q."/>
            <person name="Cai R."/>
            <person name="Wang Z."/>
        </authorList>
    </citation>
    <scope>NUCLEOTIDE SEQUENCE</scope>
    <source>
        <strain evidence="3">DSM 17978</strain>
    </source>
</reference>
<dbReference type="EMBL" id="CP104067">
    <property type="protein sequence ID" value="WAH42701.1"/>
    <property type="molecule type" value="Genomic_DNA"/>
</dbReference>
<feature type="domain" description="HTH marR-type" evidence="2">
    <location>
        <begin position="4"/>
        <end position="138"/>
    </location>
</feature>
<dbReference type="Pfam" id="PF01047">
    <property type="entry name" value="MarR"/>
    <property type="match status" value="1"/>
</dbReference>
<evidence type="ECO:0000259" key="2">
    <source>
        <dbReference type="PROSITE" id="PS50995"/>
    </source>
</evidence>
<sequence length="153" mass="17837">MDSEQDIYQRIERQVSLLIRRADITKAVDNMILDRSAYFLLAQLHHDGPQTISSLANTFLLDISTVSRQTTALESKELVERVHDPESIRVSLLQITSKGTELYLEMRDKRAARYEEMLSHWSEEERVGLSDYLTRLNEAIDIKAKRWLKESRS</sequence>
<dbReference type="RefSeq" id="WP_268006575.1">
    <property type="nucleotide sequence ID" value="NZ_BSUT01000001.1"/>
</dbReference>
<dbReference type="InterPro" id="IPR000835">
    <property type="entry name" value="HTH_MarR-typ"/>
</dbReference>
<evidence type="ECO:0000313" key="3">
    <source>
        <dbReference type="EMBL" id="WAH42701.1"/>
    </source>
</evidence>
<dbReference type="Gene3D" id="1.10.10.10">
    <property type="entry name" value="Winged helix-like DNA-binding domain superfamily/Winged helix DNA-binding domain"/>
    <property type="match status" value="1"/>
</dbReference>